<dbReference type="AlphaFoldDB" id="A0A8T2JE80"/>
<protein>
    <submittedName>
        <fullName evidence="1">Uncharacterized protein</fullName>
    </submittedName>
</protein>
<organism evidence="1 2">
    <name type="scientific">Hymenochirus boettgeri</name>
    <name type="common">Congo dwarf clawed frog</name>
    <dbReference type="NCBI Taxonomy" id="247094"/>
    <lineage>
        <taxon>Eukaryota</taxon>
        <taxon>Metazoa</taxon>
        <taxon>Chordata</taxon>
        <taxon>Craniata</taxon>
        <taxon>Vertebrata</taxon>
        <taxon>Euteleostomi</taxon>
        <taxon>Amphibia</taxon>
        <taxon>Batrachia</taxon>
        <taxon>Anura</taxon>
        <taxon>Pipoidea</taxon>
        <taxon>Pipidae</taxon>
        <taxon>Pipinae</taxon>
        <taxon>Hymenochirus</taxon>
    </lineage>
</organism>
<accession>A0A8T2JE80</accession>
<dbReference type="EMBL" id="JAACNH010000005">
    <property type="protein sequence ID" value="KAG8441774.1"/>
    <property type="molecule type" value="Genomic_DNA"/>
</dbReference>
<comment type="caution">
    <text evidence="1">The sequence shown here is derived from an EMBL/GenBank/DDBJ whole genome shotgun (WGS) entry which is preliminary data.</text>
</comment>
<dbReference type="Proteomes" id="UP000812440">
    <property type="component" value="Chromosome 6"/>
</dbReference>
<name>A0A8T2JE80_9PIPI</name>
<reference evidence="1" key="1">
    <citation type="thesis" date="2020" institute="ProQuest LLC" country="789 East Eisenhower Parkway, Ann Arbor, MI, USA">
        <title>Comparative Genomics and Chromosome Evolution.</title>
        <authorList>
            <person name="Mudd A.B."/>
        </authorList>
    </citation>
    <scope>NUCLEOTIDE SEQUENCE</scope>
    <source>
        <strain evidence="1">Female2</strain>
        <tissue evidence="1">Blood</tissue>
    </source>
</reference>
<dbReference type="OrthoDB" id="637682at2759"/>
<gene>
    <name evidence="1" type="ORF">GDO86_010812</name>
</gene>
<sequence>MLCRGSFQTVLDHNMPHYMPHSFIVLHKNNNRVVDPKVFSILVLKILEVVQKLYSLSSLICTQQMCFSSHHFTNMKEFHLLRFKAA</sequence>
<proteinExistence type="predicted"/>
<evidence type="ECO:0000313" key="2">
    <source>
        <dbReference type="Proteomes" id="UP000812440"/>
    </source>
</evidence>
<keyword evidence="2" id="KW-1185">Reference proteome</keyword>
<evidence type="ECO:0000313" key="1">
    <source>
        <dbReference type="EMBL" id="KAG8441774.1"/>
    </source>
</evidence>